<proteinExistence type="predicted"/>
<dbReference type="EMBL" id="JBFOLK010000002">
    <property type="protein sequence ID" value="KAL2531601.1"/>
    <property type="molecule type" value="Genomic_DNA"/>
</dbReference>
<protein>
    <submittedName>
        <fullName evidence="1">E3 ubiquitin-protein ligase UPL4</fullName>
    </submittedName>
</protein>
<dbReference type="AlphaFoldDB" id="A0ABD1V2S5"/>
<gene>
    <name evidence="1" type="ORF">Adt_04952</name>
</gene>
<evidence type="ECO:0000313" key="1">
    <source>
        <dbReference type="EMBL" id="KAL2531601.1"/>
    </source>
</evidence>
<dbReference type="Proteomes" id="UP001604336">
    <property type="component" value="Unassembled WGS sequence"/>
</dbReference>
<comment type="caution">
    <text evidence="1">The sequence shown here is derived from an EMBL/GenBank/DDBJ whole genome shotgun (WGS) entry which is preliminary data.</text>
</comment>
<name>A0ABD1V2S5_9LAMI</name>
<accession>A0ABD1V2S5</accession>
<keyword evidence="2" id="KW-1185">Reference proteome</keyword>
<sequence length="115" mass="12692">MTFVEPTAYLGLQNETINFSLLVSDTVVESSAEAPHVFLKVFTKKGVLFTIYGLFSPDMYSQFTSQVFDGRRSAPYRASSLAAAEAEAKAVEDTESEAKSKYELKNSSCENVVEE</sequence>
<evidence type="ECO:0000313" key="2">
    <source>
        <dbReference type="Proteomes" id="UP001604336"/>
    </source>
</evidence>
<reference evidence="2" key="1">
    <citation type="submission" date="2024-07" db="EMBL/GenBank/DDBJ databases">
        <title>Two chromosome-level genome assemblies of Korean endemic species Abeliophyllum distichum and Forsythia ovata (Oleaceae).</title>
        <authorList>
            <person name="Jang H."/>
        </authorList>
    </citation>
    <scope>NUCLEOTIDE SEQUENCE [LARGE SCALE GENOMIC DNA]</scope>
</reference>
<organism evidence="1 2">
    <name type="scientific">Abeliophyllum distichum</name>
    <dbReference type="NCBI Taxonomy" id="126358"/>
    <lineage>
        <taxon>Eukaryota</taxon>
        <taxon>Viridiplantae</taxon>
        <taxon>Streptophyta</taxon>
        <taxon>Embryophyta</taxon>
        <taxon>Tracheophyta</taxon>
        <taxon>Spermatophyta</taxon>
        <taxon>Magnoliopsida</taxon>
        <taxon>eudicotyledons</taxon>
        <taxon>Gunneridae</taxon>
        <taxon>Pentapetalae</taxon>
        <taxon>asterids</taxon>
        <taxon>lamiids</taxon>
        <taxon>Lamiales</taxon>
        <taxon>Oleaceae</taxon>
        <taxon>Forsythieae</taxon>
        <taxon>Abeliophyllum</taxon>
    </lineage>
</organism>